<feature type="region of interest" description="Disordered" evidence="11">
    <location>
        <begin position="303"/>
        <end position="328"/>
    </location>
</feature>
<comment type="catalytic activity">
    <reaction evidence="7">
        <text>Couples ATP hydrolysis with the unwinding of duplex DNA by translocating in the 3'-5' direction.</text>
        <dbReference type="EC" id="5.6.2.4"/>
    </reaction>
</comment>
<dbReference type="InterPro" id="IPR027417">
    <property type="entry name" value="P-loop_NTPase"/>
</dbReference>
<sequence>MVLVTDPILDALDPEQRRVATLLDRPLVVLAGAGTGKTRAITHRVAHAVREGRYAPAATLAVTFTTRAAGELKSRLAGLGVRKVSARTIHAAALSQCRYFWPTAYGSEFPELLDNPFPLVGRAANRVLGNADTNLVRDLIGEIGWAKSSNVSPGRYARLARGREVAGVEPERVAQVMEAYEKHKTSAGVVDFNDILLCAAALLVEHPAVAEQIRDAYRHFVVDEYQDVSAIQHRLVSLWVDGRPDICVVGDPQQAIHGFAGARADCLTGFASEHPGARQVRLVRNYRSSPGIVQLANRIVRRHPSAGDLHPTRPEGPPPEFHADGTEEDEARAVVAWLGERHAEGTPWGECAVLHRINAQSPVFESALDAARIPYQVKGTDRFWERPEVRDAVNRLHRAAQRDPGTHPGELLDEVLAELRWNPEAPSGMGAQRERWESINSLAQMIRDAQEAAPNWTVPEFTAWLNDHANLETPPATSAVTLATMHAAKGLEWDAVAVVGVREGMVPFALSQEEPALSEERRLLHVAVTRARRRLRVSWPGKPSRGRGVRSRFLTGLVPEEQVPAPRTGRSGRSSVRSRTCFVCREQLTDAAERKLGRHAGCEAPFDEELLAALKAWRLETANAASQPAFVIFTDTTLQAIAEAEPVDRAQLLRISGIGAVKADRFGADVLRIVAEHGARDADPAGE</sequence>
<dbReference type="Pfam" id="PF00570">
    <property type="entry name" value="HRDC"/>
    <property type="match status" value="1"/>
</dbReference>
<evidence type="ECO:0000259" key="13">
    <source>
        <dbReference type="PROSITE" id="PS51198"/>
    </source>
</evidence>
<dbReference type="SUPFAM" id="SSF47819">
    <property type="entry name" value="HRDC-like"/>
    <property type="match status" value="1"/>
</dbReference>
<dbReference type="PANTHER" id="PTHR11070">
    <property type="entry name" value="UVRD / RECB / PCRA DNA HELICASE FAMILY MEMBER"/>
    <property type="match status" value="1"/>
</dbReference>
<evidence type="ECO:0000313" key="16">
    <source>
        <dbReference type="Proteomes" id="UP000273044"/>
    </source>
</evidence>
<dbReference type="AlphaFoldDB" id="A0A3S4U6C2"/>
<evidence type="ECO:0000256" key="2">
    <source>
        <dbReference type="ARBA" id="ARBA00022741"/>
    </source>
</evidence>
<keyword evidence="5 10" id="KW-0067">ATP-binding</keyword>
<dbReference type="GO" id="GO:0033202">
    <property type="term" value="C:DNA helicase complex"/>
    <property type="evidence" value="ECO:0007669"/>
    <property type="project" value="TreeGrafter"/>
</dbReference>
<dbReference type="InterPro" id="IPR010997">
    <property type="entry name" value="HRDC-like_sf"/>
</dbReference>
<dbReference type="EMBL" id="LR134406">
    <property type="protein sequence ID" value="VEH70582.1"/>
    <property type="molecule type" value="Genomic_DNA"/>
</dbReference>
<dbReference type="PROSITE" id="PS50967">
    <property type="entry name" value="HRDC"/>
    <property type="match status" value="1"/>
</dbReference>
<dbReference type="InterPro" id="IPR014016">
    <property type="entry name" value="UvrD-like_ATP-bd"/>
</dbReference>
<accession>A0A3S4U6C2</accession>
<evidence type="ECO:0000256" key="3">
    <source>
        <dbReference type="ARBA" id="ARBA00022801"/>
    </source>
</evidence>
<dbReference type="Gene3D" id="1.10.150.80">
    <property type="entry name" value="HRDC domain"/>
    <property type="match status" value="1"/>
</dbReference>
<reference evidence="15 16" key="1">
    <citation type="submission" date="2018-12" db="EMBL/GenBank/DDBJ databases">
        <authorList>
            <consortium name="Pathogen Informatics"/>
        </authorList>
    </citation>
    <scope>NUCLEOTIDE SEQUENCE [LARGE SCALE GENOMIC DNA]</scope>
    <source>
        <strain evidence="15 16">NCTC12967</strain>
    </source>
</reference>
<keyword evidence="16" id="KW-1185">Reference proteome</keyword>
<protein>
    <recommendedName>
        <fullName evidence="8">DNA 3'-5' helicase</fullName>
        <ecNumber evidence="8">5.6.2.4</ecNumber>
    </recommendedName>
</protein>
<dbReference type="GO" id="GO:0003677">
    <property type="term" value="F:DNA binding"/>
    <property type="evidence" value="ECO:0007669"/>
    <property type="project" value="InterPro"/>
</dbReference>
<dbReference type="GO" id="GO:0005829">
    <property type="term" value="C:cytosol"/>
    <property type="evidence" value="ECO:0007669"/>
    <property type="project" value="TreeGrafter"/>
</dbReference>
<dbReference type="GO" id="GO:0000725">
    <property type="term" value="P:recombinational repair"/>
    <property type="evidence" value="ECO:0007669"/>
    <property type="project" value="TreeGrafter"/>
</dbReference>
<gene>
    <name evidence="15" type="primary">pcrA_2</name>
    <name evidence="15" type="ORF">NCTC12967_01884</name>
</gene>
<evidence type="ECO:0000256" key="8">
    <source>
        <dbReference type="ARBA" id="ARBA00034808"/>
    </source>
</evidence>
<dbReference type="InterPro" id="IPR013986">
    <property type="entry name" value="DExx_box_DNA_helicase_dom_sf"/>
</dbReference>
<feature type="binding site" evidence="10">
    <location>
        <begin position="31"/>
        <end position="38"/>
    </location>
    <ligand>
        <name>ATP</name>
        <dbReference type="ChEBI" id="CHEBI:30616"/>
    </ligand>
</feature>
<evidence type="ECO:0000259" key="12">
    <source>
        <dbReference type="PROSITE" id="PS50967"/>
    </source>
</evidence>
<dbReference type="Pfam" id="PF00580">
    <property type="entry name" value="UvrD-helicase"/>
    <property type="match status" value="1"/>
</dbReference>
<dbReference type="PROSITE" id="PS51217">
    <property type="entry name" value="UVRD_HELICASE_CTER"/>
    <property type="match status" value="1"/>
</dbReference>
<evidence type="ECO:0000256" key="9">
    <source>
        <dbReference type="ARBA" id="ARBA00048988"/>
    </source>
</evidence>
<dbReference type="InterPro" id="IPR000212">
    <property type="entry name" value="DNA_helicase_UvrD/REP"/>
</dbReference>
<dbReference type="Proteomes" id="UP000273044">
    <property type="component" value="Chromosome"/>
</dbReference>
<dbReference type="SUPFAM" id="SSF52540">
    <property type="entry name" value="P-loop containing nucleoside triphosphate hydrolases"/>
    <property type="match status" value="1"/>
</dbReference>
<dbReference type="GeneID" id="64407338"/>
<evidence type="ECO:0000256" key="5">
    <source>
        <dbReference type="ARBA" id="ARBA00022840"/>
    </source>
</evidence>
<dbReference type="GO" id="GO:0016887">
    <property type="term" value="F:ATP hydrolysis activity"/>
    <property type="evidence" value="ECO:0007669"/>
    <property type="project" value="RHEA"/>
</dbReference>
<feature type="domain" description="UvrD-like helicase ATP-binding" evidence="13">
    <location>
        <begin position="10"/>
        <end position="289"/>
    </location>
</feature>
<comment type="catalytic activity">
    <reaction evidence="9">
        <text>ATP + H2O = ADP + phosphate + H(+)</text>
        <dbReference type="Rhea" id="RHEA:13065"/>
        <dbReference type="ChEBI" id="CHEBI:15377"/>
        <dbReference type="ChEBI" id="CHEBI:15378"/>
        <dbReference type="ChEBI" id="CHEBI:30616"/>
        <dbReference type="ChEBI" id="CHEBI:43474"/>
        <dbReference type="ChEBI" id="CHEBI:456216"/>
        <dbReference type="EC" id="5.6.2.4"/>
    </reaction>
</comment>
<keyword evidence="4 10" id="KW-0347">Helicase</keyword>
<dbReference type="GO" id="GO:0005524">
    <property type="term" value="F:ATP binding"/>
    <property type="evidence" value="ECO:0007669"/>
    <property type="project" value="UniProtKB-UniRule"/>
</dbReference>
<keyword evidence="6" id="KW-0413">Isomerase</keyword>
<comment type="similarity">
    <text evidence="1">Belongs to the helicase family. UvrD subfamily.</text>
</comment>
<evidence type="ECO:0000256" key="7">
    <source>
        <dbReference type="ARBA" id="ARBA00034617"/>
    </source>
</evidence>
<dbReference type="Gene3D" id="1.10.10.160">
    <property type="match status" value="1"/>
</dbReference>
<evidence type="ECO:0000256" key="4">
    <source>
        <dbReference type="ARBA" id="ARBA00022806"/>
    </source>
</evidence>
<organism evidence="15 16">
    <name type="scientific">Arachnia propionica</name>
    <dbReference type="NCBI Taxonomy" id="1750"/>
    <lineage>
        <taxon>Bacteria</taxon>
        <taxon>Bacillati</taxon>
        <taxon>Actinomycetota</taxon>
        <taxon>Actinomycetes</taxon>
        <taxon>Propionibacteriales</taxon>
        <taxon>Propionibacteriaceae</taxon>
        <taxon>Arachnia</taxon>
    </lineage>
</organism>
<evidence type="ECO:0000313" key="15">
    <source>
        <dbReference type="EMBL" id="VEH70582.1"/>
    </source>
</evidence>
<feature type="domain" description="UvrD-like helicase C-terminal" evidence="14">
    <location>
        <begin position="290"/>
        <end position="533"/>
    </location>
</feature>
<feature type="domain" description="HRDC" evidence="12">
    <location>
        <begin position="604"/>
        <end position="684"/>
    </location>
</feature>
<dbReference type="PROSITE" id="PS51198">
    <property type="entry name" value="UVRD_HELICASE_ATP_BIND"/>
    <property type="match status" value="1"/>
</dbReference>
<proteinExistence type="inferred from homology"/>
<dbReference type="EC" id="5.6.2.4" evidence="8"/>
<dbReference type="GO" id="GO:0043138">
    <property type="term" value="F:3'-5' DNA helicase activity"/>
    <property type="evidence" value="ECO:0007669"/>
    <property type="project" value="UniProtKB-EC"/>
</dbReference>
<dbReference type="Gene3D" id="1.10.486.10">
    <property type="entry name" value="PCRA, domain 4"/>
    <property type="match status" value="1"/>
</dbReference>
<dbReference type="RefSeq" id="WP_061786816.1">
    <property type="nucleotide sequence ID" value="NZ_CAURRE010000001.1"/>
</dbReference>
<dbReference type="SMART" id="SM00341">
    <property type="entry name" value="HRDC"/>
    <property type="match status" value="1"/>
</dbReference>
<keyword evidence="2 10" id="KW-0547">Nucleotide-binding</keyword>
<dbReference type="InterPro" id="IPR044876">
    <property type="entry name" value="HRDC_dom_sf"/>
</dbReference>
<dbReference type="InterPro" id="IPR002121">
    <property type="entry name" value="HRDC_dom"/>
</dbReference>
<evidence type="ECO:0000256" key="1">
    <source>
        <dbReference type="ARBA" id="ARBA00009922"/>
    </source>
</evidence>
<dbReference type="PANTHER" id="PTHR11070:SF69">
    <property type="entry name" value="ATP-DEPENDENT DNA HELICASE UVRD2"/>
    <property type="match status" value="1"/>
</dbReference>
<keyword evidence="3 10" id="KW-0378">Hydrolase</keyword>
<name>A0A3S4U6C2_9ACTN</name>
<evidence type="ECO:0000259" key="14">
    <source>
        <dbReference type="PROSITE" id="PS51217"/>
    </source>
</evidence>
<dbReference type="CDD" id="cd18807">
    <property type="entry name" value="SF1_C_UvrD"/>
    <property type="match status" value="1"/>
</dbReference>
<dbReference type="Gene3D" id="3.40.50.300">
    <property type="entry name" value="P-loop containing nucleotide triphosphate hydrolases"/>
    <property type="match status" value="3"/>
</dbReference>
<dbReference type="CDD" id="cd17932">
    <property type="entry name" value="DEXQc_UvrD"/>
    <property type="match status" value="1"/>
</dbReference>
<evidence type="ECO:0000256" key="6">
    <source>
        <dbReference type="ARBA" id="ARBA00023235"/>
    </source>
</evidence>
<dbReference type="InterPro" id="IPR014017">
    <property type="entry name" value="DNA_helicase_UvrD-like_C"/>
</dbReference>
<evidence type="ECO:0000256" key="11">
    <source>
        <dbReference type="SAM" id="MobiDB-lite"/>
    </source>
</evidence>
<dbReference type="Pfam" id="PF13361">
    <property type="entry name" value="UvrD_C"/>
    <property type="match status" value="2"/>
</dbReference>
<evidence type="ECO:0000256" key="10">
    <source>
        <dbReference type="PROSITE-ProRule" id="PRU00560"/>
    </source>
</evidence>